<reference evidence="4" key="1">
    <citation type="submission" date="2025-08" db="UniProtKB">
        <authorList>
            <consortium name="RefSeq"/>
        </authorList>
    </citation>
    <scope>IDENTIFICATION</scope>
</reference>
<feature type="transmembrane region" description="Helical" evidence="1">
    <location>
        <begin position="48"/>
        <end position="72"/>
    </location>
</feature>
<dbReference type="Pfam" id="PF22954">
    <property type="entry name" value="DUF7027"/>
    <property type="match status" value="1"/>
</dbReference>
<keyword evidence="1" id="KW-0472">Membrane</keyword>
<dbReference type="OMA" id="DFFIAYC"/>
<dbReference type="RefSeq" id="XP_022099619.1">
    <property type="nucleotide sequence ID" value="XM_022243927.1"/>
</dbReference>
<evidence type="ECO:0000313" key="3">
    <source>
        <dbReference type="Proteomes" id="UP000694845"/>
    </source>
</evidence>
<keyword evidence="3" id="KW-1185">Reference proteome</keyword>
<keyword evidence="1" id="KW-1133">Transmembrane helix</keyword>
<feature type="transmembrane region" description="Helical" evidence="1">
    <location>
        <begin position="20"/>
        <end position="36"/>
    </location>
</feature>
<name>A0A8B7Z1Y3_ACAPL</name>
<dbReference type="AlphaFoldDB" id="A0A8B7Z1Y3"/>
<proteinExistence type="predicted"/>
<dbReference type="Proteomes" id="UP000694845">
    <property type="component" value="Unplaced"/>
</dbReference>
<dbReference type="GeneID" id="110984104"/>
<dbReference type="KEGG" id="aplc:110984104"/>
<dbReference type="PANTHER" id="PTHR36694">
    <property type="entry name" value="PASIFLORA 1, ISOFORM A-RELATED"/>
    <property type="match status" value="1"/>
</dbReference>
<organism evidence="3 4">
    <name type="scientific">Acanthaster planci</name>
    <name type="common">Crown-of-thorns starfish</name>
    <dbReference type="NCBI Taxonomy" id="133434"/>
    <lineage>
        <taxon>Eukaryota</taxon>
        <taxon>Metazoa</taxon>
        <taxon>Echinodermata</taxon>
        <taxon>Eleutherozoa</taxon>
        <taxon>Asterozoa</taxon>
        <taxon>Asteroidea</taxon>
        <taxon>Valvatacea</taxon>
        <taxon>Valvatida</taxon>
        <taxon>Acanthasteridae</taxon>
        <taxon>Acanthaster</taxon>
    </lineage>
</organism>
<feature type="transmembrane region" description="Helical" evidence="1">
    <location>
        <begin position="84"/>
        <end position="108"/>
    </location>
</feature>
<sequence length="150" mass="16595">MAIMQRCCCFDNVRSGSNASAIYTLIYSAIVLAYALRQISISKEDDFFIAYCLEVALFALILISSILVLVGVSKDQRGFLLPYMIVMPMLILLQIAQCILLIVAMTAVSPSLKATHKEQSSLDTHLLPSAHAGLRTVRGSSQHRHYNTLF</sequence>
<dbReference type="OrthoDB" id="10067585at2759"/>
<keyword evidence="1" id="KW-0812">Transmembrane</keyword>
<evidence type="ECO:0000259" key="2">
    <source>
        <dbReference type="Pfam" id="PF22954"/>
    </source>
</evidence>
<evidence type="ECO:0000313" key="4">
    <source>
        <dbReference type="RefSeq" id="XP_022099619.1"/>
    </source>
</evidence>
<dbReference type="InterPro" id="IPR054291">
    <property type="entry name" value="DUF7027"/>
</dbReference>
<protein>
    <submittedName>
        <fullName evidence="4">Uncharacterized protein LOC110984104</fullName>
    </submittedName>
</protein>
<accession>A0A8B7Z1Y3</accession>
<evidence type="ECO:0000256" key="1">
    <source>
        <dbReference type="SAM" id="Phobius"/>
    </source>
</evidence>
<gene>
    <name evidence="4" type="primary">LOC110984104</name>
</gene>
<dbReference type="PANTHER" id="PTHR36694:SF11">
    <property type="entry name" value="LP21121P-RELATED"/>
    <property type="match status" value="1"/>
</dbReference>
<feature type="domain" description="DUF7027" evidence="2">
    <location>
        <begin position="21"/>
        <end position="105"/>
    </location>
</feature>